<dbReference type="GO" id="GO:0005524">
    <property type="term" value="F:ATP binding"/>
    <property type="evidence" value="ECO:0007669"/>
    <property type="project" value="InterPro"/>
</dbReference>
<dbReference type="InterPro" id="IPR000651">
    <property type="entry name" value="Ras-like_Gua-exchang_fac_N"/>
</dbReference>
<dbReference type="PANTHER" id="PTHR44329">
    <property type="entry name" value="SERINE/THREONINE-PROTEIN KINASE TNNI3K-RELATED"/>
    <property type="match status" value="1"/>
</dbReference>
<dbReference type="InterPro" id="IPR023578">
    <property type="entry name" value="Ras_GEF_dom_sf"/>
</dbReference>
<feature type="domain" description="N-terminal Ras-GEF" evidence="5">
    <location>
        <begin position="596"/>
        <end position="721"/>
    </location>
</feature>
<evidence type="ECO:0000313" key="6">
    <source>
        <dbReference type="EMBL" id="CAE6460477.1"/>
    </source>
</evidence>
<feature type="region of interest" description="Disordered" evidence="2">
    <location>
        <begin position="876"/>
        <end position="901"/>
    </location>
</feature>
<feature type="domain" description="Protein kinase" evidence="4">
    <location>
        <begin position="199"/>
        <end position="469"/>
    </location>
</feature>
<proteinExistence type="predicted"/>
<dbReference type="InterPro" id="IPR059179">
    <property type="entry name" value="MLKL-like_MCAfunc"/>
</dbReference>
<gene>
    <name evidence="6" type="ORF">RDB_LOCUS158129</name>
</gene>
<evidence type="ECO:0000313" key="7">
    <source>
        <dbReference type="Proteomes" id="UP000663846"/>
    </source>
</evidence>
<dbReference type="GO" id="GO:0005085">
    <property type="term" value="F:guanyl-nucleotide exchange factor activity"/>
    <property type="evidence" value="ECO:0007669"/>
    <property type="project" value="UniProtKB-KW"/>
</dbReference>
<dbReference type="PROSITE" id="PS50011">
    <property type="entry name" value="PROTEIN_KINASE_DOM"/>
    <property type="match status" value="1"/>
</dbReference>
<dbReference type="Proteomes" id="UP000663846">
    <property type="component" value="Unassembled WGS sequence"/>
</dbReference>
<evidence type="ECO:0000259" key="3">
    <source>
        <dbReference type="PROSITE" id="PS50009"/>
    </source>
</evidence>
<dbReference type="GO" id="GO:0004674">
    <property type="term" value="F:protein serine/threonine kinase activity"/>
    <property type="evidence" value="ECO:0007669"/>
    <property type="project" value="TreeGrafter"/>
</dbReference>
<accession>A0A8H3BNL7</accession>
<dbReference type="InterPro" id="IPR000719">
    <property type="entry name" value="Prot_kinase_dom"/>
</dbReference>
<dbReference type="Pfam" id="PF07714">
    <property type="entry name" value="PK_Tyr_Ser-Thr"/>
    <property type="match status" value="1"/>
</dbReference>
<dbReference type="Gene3D" id="1.20.870.10">
    <property type="entry name" value="Son of sevenless (SoS) protein Chain: S domain 1"/>
    <property type="match status" value="1"/>
</dbReference>
<evidence type="ECO:0000256" key="2">
    <source>
        <dbReference type="SAM" id="MobiDB-lite"/>
    </source>
</evidence>
<dbReference type="SMART" id="SM00147">
    <property type="entry name" value="RasGEF"/>
    <property type="match status" value="1"/>
</dbReference>
<organism evidence="6 7">
    <name type="scientific">Rhizoctonia solani</name>
    <dbReference type="NCBI Taxonomy" id="456999"/>
    <lineage>
        <taxon>Eukaryota</taxon>
        <taxon>Fungi</taxon>
        <taxon>Dikarya</taxon>
        <taxon>Basidiomycota</taxon>
        <taxon>Agaricomycotina</taxon>
        <taxon>Agaricomycetes</taxon>
        <taxon>Cantharellales</taxon>
        <taxon>Ceratobasidiaceae</taxon>
        <taxon>Rhizoctonia</taxon>
    </lineage>
</organism>
<dbReference type="PROSITE" id="PS50009">
    <property type="entry name" value="RASGEF_CAT"/>
    <property type="match status" value="1"/>
</dbReference>
<dbReference type="InterPro" id="IPR001245">
    <property type="entry name" value="Ser-Thr/Tyr_kinase_cat_dom"/>
</dbReference>
<feature type="compositionally biased region" description="Low complexity" evidence="2">
    <location>
        <begin position="522"/>
        <end position="535"/>
    </location>
</feature>
<dbReference type="InterPro" id="IPR001895">
    <property type="entry name" value="RASGEF_cat_dom"/>
</dbReference>
<dbReference type="EMBL" id="CAJMWS010000715">
    <property type="protein sequence ID" value="CAE6460477.1"/>
    <property type="molecule type" value="Genomic_DNA"/>
</dbReference>
<evidence type="ECO:0008006" key="8">
    <source>
        <dbReference type="Google" id="ProtNLM"/>
    </source>
</evidence>
<comment type="caution">
    <text evidence="6">The sequence shown here is derived from an EMBL/GenBank/DDBJ whole genome shotgun (WGS) entry which is preliminary data.</text>
</comment>
<sequence>MDLATLVEDIRTRSEMVTVHREKRMVLVQRCEEFANKLSEKDVTLSQSKLEAVIDLGGILIKIRGAVSEWGEHSHAKYFMQQDRVVGDLSVLNGLLDTHAMHFKTISENELRLQQNRMARARQDDQSELNALVYELVRNTDDLQRLAKEATWDGIRALMQAIQEKLQFIDANSENAQELRRGLGVLYSQVDSEVLPPLTNLNGQVTDRDGNPVIKATAGICDGLWMGTIKVMLRTIPRVEGPEGSSTMTIEREISRWRQLKHNHVLPFYGTCSSGLNTFAVFSWADNGSLAAYIRDHPNCEQMRILAEVSLGLKYLHTFQPVVVHGDLRAANVHISTTGSALISGFGWNNIIADDLSIESTRWMSPELLQADPRTPTPQSDVWSFGMLCLEVLTGRLPFWLKFETDFEVELALMEGTLPERPEPHKSLYRSGLSDEMWSLMNDCWAHQPAARPEMRLLAMKVRKLHLAHSGKYGTGAPNLPTPPGSIRHENHTGGHGRNPPPIATSNAHRPYDTGSRISADGLGSEESGQQSESLNPWPSPEATGFPSSQLPRASDGSAGINVPSQSTPKHRPSSRRSSSIAEYYLDRILSIEFDKFGNVLRGNMEELVSRLLVTTHVPETDSEFCECFLMTYRGFTSTEDLWRMLVCQYHTLTSGQLGDSKKQQHVLMVLSDWLDIQCIQIRDRTFLHEIQNFIRENEWNIGEPETERSKLAIKIEKHLASLNSTPRQHTDRGENQGFNLDTRNLSVASEFAEQLVRIEGGLFQKILASECASWATGISDEELPNLSRFIQNNNRVSDWCLDKILKPDKSVERARVVSFMIQAMNHCLTKNAFSSAQAILSALTHSYVQKLSVTLSHLKSSERENIKQINHTFDVHTQPGEGIGKKRRMSWKPRPTHDTTTCIPPLTKRLQELKQLHKELKDNGGTLVEFQHFTKLWRKSKELVAHKVPQIPVGRESMSTAYRCLEQELRQIEVNADFQAQLDARRKEVVRQEGLEREYRMSGFAAAGFAFK</sequence>
<keyword evidence="1" id="KW-0344">Guanine-nucleotide releasing factor</keyword>
<protein>
    <recommendedName>
        <fullName evidence="8">Non-specific serine/threonine protein kinase</fullName>
    </recommendedName>
</protein>
<evidence type="ECO:0000259" key="5">
    <source>
        <dbReference type="PROSITE" id="PS50212"/>
    </source>
</evidence>
<dbReference type="Gene3D" id="1.10.840.10">
    <property type="entry name" value="Ras guanine-nucleotide exchange factors catalytic domain"/>
    <property type="match status" value="1"/>
</dbReference>
<evidence type="ECO:0000256" key="1">
    <source>
        <dbReference type="PROSITE-ProRule" id="PRU00168"/>
    </source>
</evidence>
<reference evidence="6" key="1">
    <citation type="submission" date="2021-01" db="EMBL/GenBank/DDBJ databases">
        <authorList>
            <person name="Kaushik A."/>
        </authorList>
    </citation>
    <scope>NUCLEOTIDE SEQUENCE</scope>
    <source>
        <strain evidence="6">AG1-1C</strain>
    </source>
</reference>
<dbReference type="PROSITE" id="PS50212">
    <property type="entry name" value="RASGEF_NTER"/>
    <property type="match status" value="1"/>
</dbReference>
<dbReference type="SUPFAM" id="SSF56112">
    <property type="entry name" value="Protein kinase-like (PK-like)"/>
    <property type="match status" value="1"/>
</dbReference>
<dbReference type="InterPro" id="IPR011009">
    <property type="entry name" value="Kinase-like_dom_sf"/>
</dbReference>
<evidence type="ECO:0000259" key="4">
    <source>
        <dbReference type="PROSITE" id="PS50011"/>
    </source>
</evidence>
<dbReference type="Pfam" id="PF00618">
    <property type="entry name" value="RasGEF_N"/>
    <property type="match status" value="1"/>
</dbReference>
<feature type="domain" description="Ras-GEF" evidence="3">
    <location>
        <begin position="748"/>
        <end position="980"/>
    </location>
</feature>
<name>A0A8H3BNL7_9AGAM</name>
<dbReference type="GO" id="GO:0007264">
    <property type="term" value="P:small GTPase-mediated signal transduction"/>
    <property type="evidence" value="ECO:0007669"/>
    <property type="project" value="InterPro"/>
</dbReference>
<dbReference type="InterPro" id="IPR051681">
    <property type="entry name" value="Ser/Thr_Kinases-Pseudokinases"/>
</dbReference>
<dbReference type="PANTHER" id="PTHR44329:SF261">
    <property type="entry name" value="ZINC FINGER CONTAINING PROTEIN KINASE-RELATED"/>
    <property type="match status" value="1"/>
</dbReference>
<dbReference type="InterPro" id="IPR036964">
    <property type="entry name" value="RASGEF_cat_dom_sf"/>
</dbReference>
<dbReference type="SUPFAM" id="SSF48366">
    <property type="entry name" value="Ras GEF"/>
    <property type="match status" value="1"/>
</dbReference>
<dbReference type="CDD" id="cd21037">
    <property type="entry name" value="MLKL_NTD"/>
    <property type="match status" value="1"/>
</dbReference>
<dbReference type="Gene3D" id="1.10.510.10">
    <property type="entry name" value="Transferase(Phosphotransferase) domain 1"/>
    <property type="match status" value="1"/>
</dbReference>
<dbReference type="AlphaFoldDB" id="A0A8H3BNL7"/>
<feature type="region of interest" description="Disordered" evidence="2">
    <location>
        <begin position="470"/>
        <end position="578"/>
    </location>
</feature>
<dbReference type="Pfam" id="PF00617">
    <property type="entry name" value="RasGEF"/>
    <property type="match status" value="1"/>
</dbReference>